<evidence type="ECO:0000313" key="2">
    <source>
        <dbReference type="EMBL" id="PTU73399.1"/>
    </source>
</evidence>
<keyword evidence="3" id="KW-1185">Reference proteome</keyword>
<evidence type="ECO:0000256" key="1">
    <source>
        <dbReference type="SAM" id="Phobius"/>
    </source>
</evidence>
<protein>
    <recommendedName>
        <fullName evidence="4">PH domain-containing protein</fullName>
    </recommendedName>
</protein>
<evidence type="ECO:0000313" key="3">
    <source>
        <dbReference type="Proteomes" id="UP000244064"/>
    </source>
</evidence>
<feature type="transmembrane region" description="Helical" evidence="1">
    <location>
        <begin position="45"/>
        <end position="67"/>
    </location>
</feature>
<keyword evidence="1" id="KW-0472">Membrane</keyword>
<comment type="caution">
    <text evidence="2">The sequence shown here is derived from an EMBL/GenBank/DDBJ whole genome shotgun (WGS) entry which is preliminary data.</text>
</comment>
<keyword evidence="1" id="KW-0812">Transmembrane</keyword>
<dbReference type="InterPro" id="IPR048136">
    <property type="entry name" value="STM3941-like"/>
</dbReference>
<evidence type="ECO:0008006" key="4">
    <source>
        <dbReference type="Google" id="ProtNLM"/>
    </source>
</evidence>
<name>A0A2T5P6M6_9PSED</name>
<sequence>MLPSETLIRQSRTKLLFLLLASLCLTATATWLLLGEARHRFSYPLLVVFFGGLGALLFGAATIAALLQLARPRLALSLNGQGLVDHARNGFGLIPWSEILGIGSTDIVGNRMLVIRVRDPQAYINCGHRWRRASLNMNLKTLGSPVVVSATALDIGHEPLLALCRGYLERHGASAPNTQNSIKPEQTP</sequence>
<organism evidence="2 3">
    <name type="scientific">Pseudomonas mangrovi</name>
    <dbReference type="NCBI Taxonomy" id="2161748"/>
    <lineage>
        <taxon>Bacteria</taxon>
        <taxon>Pseudomonadati</taxon>
        <taxon>Pseudomonadota</taxon>
        <taxon>Gammaproteobacteria</taxon>
        <taxon>Pseudomonadales</taxon>
        <taxon>Pseudomonadaceae</taxon>
        <taxon>Pseudomonas</taxon>
    </lineage>
</organism>
<dbReference type="Proteomes" id="UP000244064">
    <property type="component" value="Unassembled WGS sequence"/>
</dbReference>
<keyword evidence="1" id="KW-1133">Transmembrane helix</keyword>
<accession>A0A2T5P6M6</accession>
<dbReference type="AlphaFoldDB" id="A0A2T5P6M6"/>
<reference evidence="2 3" key="1">
    <citation type="submission" date="2018-04" db="EMBL/GenBank/DDBJ databases">
        <title>Pseudomonas sp. nov., isolated from mangrove soil.</title>
        <authorList>
            <person name="Chen C."/>
        </authorList>
    </citation>
    <scope>NUCLEOTIDE SEQUENCE [LARGE SCALE GENOMIC DNA]</scope>
    <source>
        <strain evidence="2 3">TC-11</strain>
    </source>
</reference>
<dbReference type="RefSeq" id="WP_108107844.1">
    <property type="nucleotide sequence ID" value="NZ_QASN01000020.1"/>
</dbReference>
<gene>
    <name evidence="2" type="ORF">DBO85_13760</name>
</gene>
<proteinExistence type="predicted"/>
<dbReference type="NCBIfam" id="NF041635">
    <property type="entry name" value="STM3941_fam"/>
    <property type="match status" value="1"/>
</dbReference>
<dbReference type="OrthoDB" id="6028159at2"/>
<dbReference type="EMBL" id="QASN01000020">
    <property type="protein sequence ID" value="PTU73399.1"/>
    <property type="molecule type" value="Genomic_DNA"/>
</dbReference>